<proteinExistence type="inferred from homology"/>
<dbReference type="Pfam" id="PF13561">
    <property type="entry name" value="adh_short_C2"/>
    <property type="match status" value="1"/>
</dbReference>
<evidence type="ECO:0000256" key="2">
    <source>
        <dbReference type="ARBA" id="ARBA00023002"/>
    </source>
</evidence>
<dbReference type="AlphaFoldDB" id="A0A316DAZ2"/>
<organism evidence="3 4">
    <name type="scientific">Tumebacillus permanentifrigoris</name>
    <dbReference type="NCBI Taxonomy" id="378543"/>
    <lineage>
        <taxon>Bacteria</taxon>
        <taxon>Bacillati</taxon>
        <taxon>Bacillota</taxon>
        <taxon>Bacilli</taxon>
        <taxon>Bacillales</taxon>
        <taxon>Alicyclobacillaceae</taxon>
        <taxon>Tumebacillus</taxon>
    </lineage>
</organism>
<dbReference type="PANTHER" id="PTHR43639">
    <property type="entry name" value="OXIDOREDUCTASE, SHORT-CHAIN DEHYDROGENASE/REDUCTASE FAMILY (AFU_ORTHOLOGUE AFUA_5G02870)"/>
    <property type="match status" value="1"/>
</dbReference>
<dbReference type="CDD" id="cd05359">
    <property type="entry name" value="ChcA_like_SDR_c"/>
    <property type="match status" value="1"/>
</dbReference>
<dbReference type="SUPFAM" id="SSF51735">
    <property type="entry name" value="NAD(P)-binding Rossmann-fold domains"/>
    <property type="match status" value="1"/>
</dbReference>
<keyword evidence="2" id="KW-0560">Oxidoreductase</keyword>
<dbReference type="GO" id="GO:0008206">
    <property type="term" value="P:bile acid metabolic process"/>
    <property type="evidence" value="ECO:0007669"/>
    <property type="project" value="UniProtKB-ARBA"/>
</dbReference>
<comment type="caution">
    <text evidence="3">The sequence shown here is derived from an EMBL/GenBank/DDBJ whole genome shotgun (WGS) entry which is preliminary data.</text>
</comment>
<dbReference type="InterPro" id="IPR002347">
    <property type="entry name" value="SDR_fam"/>
</dbReference>
<dbReference type="NCBIfam" id="NF005975">
    <property type="entry name" value="PRK08063.1"/>
    <property type="match status" value="1"/>
</dbReference>
<dbReference type="FunFam" id="3.40.50.720:FF:000084">
    <property type="entry name" value="Short-chain dehydrogenase reductase"/>
    <property type="match status" value="1"/>
</dbReference>
<dbReference type="PRINTS" id="PR00081">
    <property type="entry name" value="GDHRDH"/>
</dbReference>
<evidence type="ECO:0000256" key="1">
    <source>
        <dbReference type="ARBA" id="ARBA00006484"/>
    </source>
</evidence>
<protein>
    <submittedName>
        <fullName evidence="3">Enoyl-[acyl-carrier protein] reductase III</fullName>
    </submittedName>
</protein>
<accession>A0A316DAZ2</accession>
<reference evidence="3 4" key="1">
    <citation type="submission" date="2018-05" db="EMBL/GenBank/DDBJ databases">
        <title>Genomic Encyclopedia of Type Strains, Phase IV (KMG-IV): sequencing the most valuable type-strain genomes for metagenomic binning, comparative biology and taxonomic classification.</title>
        <authorList>
            <person name="Goeker M."/>
        </authorList>
    </citation>
    <scope>NUCLEOTIDE SEQUENCE [LARGE SCALE GENOMIC DNA]</scope>
    <source>
        <strain evidence="3 4">DSM 18773</strain>
    </source>
</reference>
<sequence length="252" mass="26996">MASLTGKIALVTGGTRGIGRAIALRLAEEGADVVINFFRNRKPAEETKAMIEALGRRCHIIKANVGDLEKHQVIFDEIQDVMGGLDILVSNAASGVQLPAMEVEEKHWDWTLNINAKALLFLAQKAVPMMEARGGGSIVAISSLGSRFALKNYTCVGTSKAALESLVRYLGVELAPKNIIVNGVSGAAVDTDALTHFPNREEMIQHAIDRTPAGRMITPEDLANSVLFLCSDQSRMIVGQTLVIDGGFSLIG</sequence>
<dbReference type="InterPro" id="IPR036291">
    <property type="entry name" value="NAD(P)-bd_dom_sf"/>
</dbReference>
<name>A0A316DAZ2_9BACL</name>
<evidence type="ECO:0000313" key="3">
    <source>
        <dbReference type="EMBL" id="PWK13776.1"/>
    </source>
</evidence>
<dbReference type="EMBL" id="QGGL01000006">
    <property type="protein sequence ID" value="PWK13776.1"/>
    <property type="molecule type" value="Genomic_DNA"/>
</dbReference>
<dbReference type="GO" id="GO:0016491">
    <property type="term" value="F:oxidoreductase activity"/>
    <property type="evidence" value="ECO:0007669"/>
    <property type="project" value="UniProtKB-KW"/>
</dbReference>
<dbReference type="PANTHER" id="PTHR43639:SF1">
    <property type="entry name" value="SHORT-CHAIN DEHYDROGENASE_REDUCTASE FAMILY PROTEIN"/>
    <property type="match status" value="1"/>
</dbReference>
<gene>
    <name evidence="3" type="ORF">C7459_10655</name>
</gene>
<dbReference type="Proteomes" id="UP000245634">
    <property type="component" value="Unassembled WGS sequence"/>
</dbReference>
<comment type="similarity">
    <text evidence="1">Belongs to the short-chain dehydrogenases/reductases (SDR) family.</text>
</comment>
<dbReference type="Gene3D" id="3.40.50.720">
    <property type="entry name" value="NAD(P)-binding Rossmann-like Domain"/>
    <property type="match status" value="1"/>
</dbReference>
<keyword evidence="4" id="KW-1185">Reference proteome</keyword>
<dbReference type="RefSeq" id="WP_425450720.1">
    <property type="nucleotide sequence ID" value="NZ_QGGL01000006.1"/>
</dbReference>
<evidence type="ECO:0000313" key="4">
    <source>
        <dbReference type="Proteomes" id="UP000245634"/>
    </source>
</evidence>